<gene>
    <name evidence="6" type="ORF">ALAG00032_LOCUS4382</name>
</gene>
<dbReference type="AlphaFoldDB" id="A0A7S3JSP0"/>
<accession>A0A7S3JSP0</accession>
<feature type="domain" description="Rubisco LSMT substrate-binding" evidence="5">
    <location>
        <begin position="224"/>
        <end position="359"/>
    </location>
</feature>
<organism evidence="6">
    <name type="scientific">Aureoumbra lagunensis</name>
    <dbReference type="NCBI Taxonomy" id="44058"/>
    <lineage>
        <taxon>Eukaryota</taxon>
        <taxon>Sar</taxon>
        <taxon>Stramenopiles</taxon>
        <taxon>Ochrophyta</taxon>
        <taxon>Pelagophyceae</taxon>
        <taxon>Pelagomonadales</taxon>
        <taxon>Aureoumbra</taxon>
    </lineage>
</organism>
<keyword evidence="1" id="KW-0489">Methyltransferase</keyword>
<name>A0A7S3JSP0_9STRA</name>
<dbReference type="Gene3D" id="3.90.1410.10">
    <property type="entry name" value="set domain protein methyltransferase, domain 1"/>
    <property type="match status" value="1"/>
</dbReference>
<dbReference type="SUPFAM" id="SSF81822">
    <property type="entry name" value="RuBisCo LSMT C-terminal, substrate-binding domain"/>
    <property type="match status" value="1"/>
</dbReference>
<dbReference type="PANTHER" id="PTHR13271">
    <property type="entry name" value="UNCHARACTERIZED PUTATIVE METHYLTRANSFERASE"/>
    <property type="match status" value="1"/>
</dbReference>
<evidence type="ECO:0000256" key="4">
    <source>
        <dbReference type="SAM" id="MobiDB-lite"/>
    </source>
</evidence>
<dbReference type="InterPro" id="IPR050600">
    <property type="entry name" value="SETD3_SETD6_MTase"/>
</dbReference>
<evidence type="ECO:0000256" key="2">
    <source>
        <dbReference type="ARBA" id="ARBA00022679"/>
    </source>
</evidence>
<evidence type="ECO:0000313" key="6">
    <source>
        <dbReference type="EMBL" id="CAE0363641.1"/>
    </source>
</evidence>
<dbReference type="SUPFAM" id="SSF82199">
    <property type="entry name" value="SET domain"/>
    <property type="match status" value="1"/>
</dbReference>
<feature type="compositionally biased region" description="Polar residues" evidence="4">
    <location>
        <begin position="468"/>
        <end position="484"/>
    </location>
</feature>
<keyword evidence="2" id="KW-0808">Transferase</keyword>
<protein>
    <recommendedName>
        <fullName evidence="5">Rubisco LSMT substrate-binding domain-containing protein</fullName>
    </recommendedName>
</protein>
<evidence type="ECO:0000256" key="3">
    <source>
        <dbReference type="ARBA" id="ARBA00022691"/>
    </source>
</evidence>
<keyword evidence="3" id="KW-0949">S-adenosyl-L-methionine</keyword>
<dbReference type="InterPro" id="IPR046341">
    <property type="entry name" value="SET_dom_sf"/>
</dbReference>
<feature type="compositionally biased region" description="Low complexity" evidence="4">
    <location>
        <begin position="450"/>
        <end position="461"/>
    </location>
</feature>
<dbReference type="EMBL" id="HBIJ01006248">
    <property type="protein sequence ID" value="CAE0363641.1"/>
    <property type="molecule type" value="Transcribed_RNA"/>
</dbReference>
<dbReference type="InterPro" id="IPR036464">
    <property type="entry name" value="Rubisco_LSMT_subst-bd_sf"/>
</dbReference>
<dbReference type="Gene3D" id="3.90.1420.10">
    <property type="entry name" value="Rubisco LSMT, substrate-binding domain"/>
    <property type="match status" value="1"/>
</dbReference>
<dbReference type="CDD" id="cd10527">
    <property type="entry name" value="SET_LSMT"/>
    <property type="match status" value="1"/>
</dbReference>
<evidence type="ECO:0000259" key="5">
    <source>
        <dbReference type="Pfam" id="PF09273"/>
    </source>
</evidence>
<reference evidence="6" key="1">
    <citation type="submission" date="2021-01" db="EMBL/GenBank/DDBJ databases">
        <authorList>
            <person name="Corre E."/>
            <person name="Pelletier E."/>
            <person name="Niang G."/>
            <person name="Scheremetjew M."/>
            <person name="Finn R."/>
            <person name="Kale V."/>
            <person name="Holt S."/>
            <person name="Cochrane G."/>
            <person name="Meng A."/>
            <person name="Brown T."/>
            <person name="Cohen L."/>
        </authorList>
    </citation>
    <scope>NUCLEOTIDE SEQUENCE</scope>
    <source>
        <strain evidence="6">CCMP1510</strain>
    </source>
</reference>
<proteinExistence type="predicted"/>
<evidence type="ECO:0000256" key="1">
    <source>
        <dbReference type="ARBA" id="ARBA00022603"/>
    </source>
</evidence>
<dbReference type="GO" id="GO:0032259">
    <property type="term" value="P:methylation"/>
    <property type="evidence" value="ECO:0007669"/>
    <property type="project" value="UniProtKB-KW"/>
</dbReference>
<dbReference type="Pfam" id="PF09273">
    <property type="entry name" value="Rubis-subs-bind"/>
    <property type="match status" value="1"/>
</dbReference>
<dbReference type="PANTHER" id="PTHR13271:SF137">
    <property type="entry name" value="SET DOMAIN-CONTAINING PROTEIN"/>
    <property type="match status" value="1"/>
</dbReference>
<sequence>MEIPLDCLITVEMGKETEVGRAVMEADLELDAPKHVFLMLFLLTDRKNKDSRFQPYYAMLPATLSNMPVFWRADELEKLQGSFLLTQIEERNLAIAKDYESICKIYSDFENIATLDEFRWARMCVCSRNFGIVIDGIRTSALVPYADMLNHLRPRETKWTFDNARSAFTITALQYIEKGDQIYDSYGQKCNHRFLLNYGFAIEDNREADGFNPNEIAFDIALRQDDPLTPRKQLLWIRDGSPSGSGPKRIRICASDNDNFRAVLSLLRVCVADDDDLERLFGQQNPYGAFRTASDIHFPLSFRNELRVLRLLGQSITNMLNKYPTSLEQDLQDLKGNTLPPFSNQRHAKIHVKSEKVVLRHYIAFAAIALDLARIPLGEHFDQALTDLFDGRWCAPSPSSSTNSDAWRSAFSFQPTRGDCKHVASYCNSVLRQVKRLAGPHDDVDACLDSPTSSTLTTRRPIQVANIERTSNNGQPSDTSSTGKSEIDLKAPTIV</sequence>
<feature type="region of interest" description="Disordered" evidence="4">
    <location>
        <begin position="449"/>
        <end position="495"/>
    </location>
</feature>
<dbReference type="GO" id="GO:0016279">
    <property type="term" value="F:protein-lysine N-methyltransferase activity"/>
    <property type="evidence" value="ECO:0007669"/>
    <property type="project" value="TreeGrafter"/>
</dbReference>
<dbReference type="InterPro" id="IPR015353">
    <property type="entry name" value="Rubisco_LSMT_subst-bd"/>
</dbReference>